<dbReference type="Proteomes" id="UP000799421">
    <property type="component" value="Unassembled WGS sequence"/>
</dbReference>
<accession>A0A6A7BR86</accession>
<evidence type="ECO:0000313" key="2">
    <source>
        <dbReference type="Proteomes" id="UP000799421"/>
    </source>
</evidence>
<keyword evidence="2" id="KW-1185">Reference proteome</keyword>
<dbReference type="AlphaFoldDB" id="A0A6A7BR86"/>
<proteinExistence type="predicted"/>
<organism evidence="1 2">
    <name type="scientific">Piedraia hortae CBS 480.64</name>
    <dbReference type="NCBI Taxonomy" id="1314780"/>
    <lineage>
        <taxon>Eukaryota</taxon>
        <taxon>Fungi</taxon>
        <taxon>Dikarya</taxon>
        <taxon>Ascomycota</taxon>
        <taxon>Pezizomycotina</taxon>
        <taxon>Dothideomycetes</taxon>
        <taxon>Dothideomycetidae</taxon>
        <taxon>Capnodiales</taxon>
        <taxon>Piedraiaceae</taxon>
        <taxon>Piedraia</taxon>
    </lineage>
</organism>
<reference evidence="1" key="1">
    <citation type="journal article" date="2020" name="Stud. Mycol.">
        <title>101 Dothideomycetes genomes: a test case for predicting lifestyles and emergence of pathogens.</title>
        <authorList>
            <person name="Haridas S."/>
            <person name="Albert R."/>
            <person name="Binder M."/>
            <person name="Bloem J."/>
            <person name="Labutti K."/>
            <person name="Salamov A."/>
            <person name="Andreopoulos B."/>
            <person name="Baker S."/>
            <person name="Barry K."/>
            <person name="Bills G."/>
            <person name="Bluhm B."/>
            <person name="Cannon C."/>
            <person name="Castanera R."/>
            <person name="Culley D."/>
            <person name="Daum C."/>
            <person name="Ezra D."/>
            <person name="Gonzalez J."/>
            <person name="Henrissat B."/>
            <person name="Kuo A."/>
            <person name="Liang C."/>
            <person name="Lipzen A."/>
            <person name="Lutzoni F."/>
            <person name="Magnuson J."/>
            <person name="Mondo S."/>
            <person name="Nolan M."/>
            <person name="Ohm R."/>
            <person name="Pangilinan J."/>
            <person name="Park H.-J."/>
            <person name="Ramirez L."/>
            <person name="Alfaro M."/>
            <person name="Sun H."/>
            <person name="Tritt A."/>
            <person name="Yoshinaga Y."/>
            <person name="Zwiers L.-H."/>
            <person name="Turgeon B."/>
            <person name="Goodwin S."/>
            <person name="Spatafora J."/>
            <person name="Crous P."/>
            <person name="Grigoriev I."/>
        </authorList>
    </citation>
    <scope>NUCLEOTIDE SEQUENCE</scope>
    <source>
        <strain evidence="1">CBS 480.64</strain>
    </source>
</reference>
<protein>
    <submittedName>
        <fullName evidence="1">Uncharacterized protein</fullName>
    </submittedName>
</protein>
<name>A0A6A7BR86_9PEZI</name>
<dbReference type="EMBL" id="MU006046">
    <property type="protein sequence ID" value="KAF2857397.1"/>
    <property type="molecule type" value="Genomic_DNA"/>
</dbReference>
<sequence>MLDVEISVPIDQEMPCSCRFTPPENIDMRLPRNPWNPFACEEDALLFAMYHSHRHPISDTPMKTFLKVVKELAKIPTRLKVPSLGKLKKYRKIIPKPQVVRRKTEDGAPFLSD</sequence>
<evidence type="ECO:0000313" key="1">
    <source>
        <dbReference type="EMBL" id="KAF2857397.1"/>
    </source>
</evidence>
<gene>
    <name evidence="1" type="ORF">K470DRAFT_176958</name>
</gene>